<organism evidence="3">
    <name type="scientific">Dunaliella tertiolecta</name>
    <name type="common">Green alga</name>
    <dbReference type="NCBI Taxonomy" id="3047"/>
    <lineage>
        <taxon>Eukaryota</taxon>
        <taxon>Viridiplantae</taxon>
        <taxon>Chlorophyta</taxon>
        <taxon>core chlorophytes</taxon>
        <taxon>Chlorophyceae</taxon>
        <taxon>CS clade</taxon>
        <taxon>Chlamydomonadales</taxon>
        <taxon>Dunaliellaceae</taxon>
        <taxon>Dunaliella</taxon>
    </lineage>
</organism>
<feature type="compositionally biased region" description="Low complexity" evidence="1">
    <location>
        <begin position="768"/>
        <end position="783"/>
    </location>
</feature>
<name>A0A7S3VN51_DUNTE</name>
<feature type="compositionally biased region" description="Low complexity" evidence="1">
    <location>
        <begin position="750"/>
        <end position="761"/>
    </location>
</feature>
<evidence type="ECO:0000313" key="3">
    <source>
        <dbReference type="EMBL" id="CAE0494313.1"/>
    </source>
</evidence>
<feature type="region of interest" description="Disordered" evidence="1">
    <location>
        <begin position="245"/>
        <end position="340"/>
    </location>
</feature>
<feature type="domain" description="C2 NT-type" evidence="2">
    <location>
        <begin position="4"/>
        <end position="165"/>
    </location>
</feature>
<feature type="region of interest" description="Disordered" evidence="1">
    <location>
        <begin position="384"/>
        <end position="430"/>
    </location>
</feature>
<accession>A0A7S3VN51</accession>
<dbReference type="EMBL" id="HBIP01016088">
    <property type="protein sequence ID" value="CAE0494313.1"/>
    <property type="molecule type" value="Transcribed_RNA"/>
</dbReference>
<gene>
    <name evidence="3" type="ORF">DTER00134_LOCUS9386</name>
</gene>
<evidence type="ECO:0000259" key="2">
    <source>
        <dbReference type="PROSITE" id="PS51840"/>
    </source>
</evidence>
<dbReference type="PROSITE" id="PS51840">
    <property type="entry name" value="C2_NT"/>
    <property type="match status" value="1"/>
</dbReference>
<sequence>MLGGFFGGSKRDKFNFQLELHHLAPFPELPSNRLLTIAWNRGKKRQGRLGGGYTRPFVSVPRGRGRLGHEIQMGYQTIELGATLERLPRNGSTLQEYKKKCLVVALLETNAFTGDALPVGRIVMDLADFALINGQETRSFIVTCKKEIIQQVGHPQLLVTIRNLGTKGGGRRTSTSSGGGRTSSGRLSGAVMDDAVSESDATSVSSYGTEQSGSGSAVNYSSFLRYKYTGQMPAVSESVEQDLEGFEGVQPPGSTPNASPLQEGKKDDDRFRGPCGAVPSGASLRGFMGTIQEGQDSGEDEEEGRLRRDAAHPHAPAPPSKLSDSKPAAAPTPAGGGQAQEDEAHMIASTILALPHDERGPLLSQMDFHKRAEVVKAIQKITSKLPKPTPSPAPAPAPAPPAAAPSPPPPPAQPPVTPSPPKAEARAETLKVQEESLALTSSPSVVHPFCDLEALQQELLCTAAQEACVLLARVSATSSVSGPKRAYHGPARRLARTLVCLGPTQTSDFALHLLRLIAAQIRTAGIPTACELPTLAFWWSNLAHLRALLLLPKVSDWLSLPLPSSSKPEAPSDASHAAAANGNTEADGGSSSSGSNAQHTHPPASGRKTSSALIAAMLPNVARLERAAADAVVEHVWSEVLLPAVTAGTSAGAVSASMTQSVSKSMEAGPNGGAGGDAAASAVSDGKGGPARSNMAAKRMLQEGAMQRWASSFEHLGRVLGQLSTLPANTHVHALPASAQQGTADAKPAEQQQQQQPPQQEQQEHEGQQQQQQQEGQEEGQGQEPEEVARTVGHVALLQKYVLAQCLARMDALLFYHLLTPPGTDDASLLADYIPTWSKPGSSVPQLSDAALPFTRGLLSFGSGMHIKMAVTRMQQWANSCDARLGAHPSMSHASGPAAPRAFPLLRGAADLLMMPKELLLDEAVRNDVYQAMTIRSMLHMVRGFQADEYQGPEEGSSASVIAQLQEVQEVAAAMQPDAPADLSHQAPQYQAPAGEALHGQVQVGAEPGVEYDADSENELIGPQGLAKRAAGSGKQVRFEMLHNLWASKRALPKA</sequence>
<feature type="region of interest" description="Disordered" evidence="1">
    <location>
        <begin position="563"/>
        <end position="608"/>
    </location>
</feature>
<feature type="compositionally biased region" description="Pro residues" evidence="1">
    <location>
        <begin position="387"/>
        <end position="421"/>
    </location>
</feature>
<proteinExistence type="predicted"/>
<feature type="region of interest" description="Disordered" evidence="1">
    <location>
        <begin position="664"/>
        <end position="694"/>
    </location>
</feature>
<feature type="compositionally biased region" description="Low complexity" evidence="1">
    <location>
        <begin position="563"/>
        <end position="595"/>
    </location>
</feature>
<feature type="region of interest" description="Disordered" evidence="1">
    <location>
        <begin position="164"/>
        <end position="188"/>
    </location>
</feature>
<reference evidence="3" key="1">
    <citation type="submission" date="2021-01" db="EMBL/GenBank/DDBJ databases">
        <authorList>
            <person name="Corre E."/>
            <person name="Pelletier E."/>
            <person name="Niang G."/>
            <person name="Scheremetjew M."/>
            <person name="Finn R."/>
            <person name="Kale V."/>
            <person name="Holt S."/>
            <person name="Cochrane G."/>
            <person name="Meng A."/>
            <person name="Brown T."/>
            <person name="Cohen L."/>
        </authorList>
    </citation>
    <scope>NUCLEOTIDE SEQUENCE</scope>
    <source>
        <strain evidence="3">CCMP1320</strain>
    </source>
</reference>
<feature type="region of interest" description="Disordered" evidence="1">
    <location>
        <begin position="738"/>
        <end position="788"/>
    </location>
</feature>
<dbReference type="InterPro" id="IPR019448">
    <property type="entry name" value="NT-C2"/>
</dbReference>
<evidence type="ECO:0000256" key="1">
    <source>
        <dbReference type="SAM" id="MobiDB-lite"/>
    </source>
</evidence>
<feature type="compositionally biased region" description="Basic and acidic residues" evidence="1">
    <location>
        <begin position="263"/>
        <end position="272"/>
    </location>
</feature>
<protein>
    <recommendedName>
        <fullName evidence="2">C2 NT-type domain-containing protein</fullName>
    </recommendedName>
</protein>
<dbReference type="AlphaFoldDB" id="A0A7S3VN51"/>